<dbReference type="Proteomes" id="UP001159363">
    <property type="component" value="Chromosome 8"/>
</dbReference>
<reference evidence="1 2" key="1">
    <citation type="submission" date="2023-02" db="EMBL/GenBank/DDBJ databases">
        <title>LHISI_Scaffold_Assembly.</title>
        <authorList>
            <person name="Stuart O.P."/>
            <person name="Cleave R."/>
            <person name="Magrath M.J.L."/>
            <person name="Mikheyev A.S."/>
        </authorList>
    </citation>
    <scope>NUCLEOTIDE SEQUENCE [LARGE SCALE GENOMIC DNA]</scope>
    <source>
        <strain evidence="1">Daus_M_001</strain>
        <tissue evidence="1">Leg muscle</tissue>
    </source>
</reference>
<accession>A0ABQ9GTR8</accession>
<dbReference type="EMBL" id="JARBHB010000009">
    <property type="protein sequence ID" value="KAJ8875408.1"/>
    <property type="molecule type" value="Genomic_DNA"/>
</dbReference>
<sequence>MSARTGKTMEELRRDFKLIVGLQDSPNMTLLRTSTMVEQKHSTTGGIKDKLCCGRISTTMEHRHSTTGGIKDKLCYGRTSIMMEHRHSTTGGIKDKLCSGRSSTKEEQCRHTAESVECSAKKATLIRAAELCRYTPVNLVQELLGNVLSLRKDACPTLLQTVDIVTCMHCPAGLFNNAEINATKSLATC</sequence>
<gene>
    <name evidence="1" type="ORF">PR048_023303</name>
</gene>
<proteinExistence type="predicted"/>
<evidence type="ECO:0000313" key="1">
    <source>
        <dbReference type="EMBL" id="KAJ8875408.1"/>
    </source>
</evidence>
<protein>
    <submittedName>
        <fullName evidence="1">Uncharacterized protein</fullName>
    </submittedName>
</protein>
<organism evidence="1 2">
    <name type="scientific">Dryococelus australis</name>
    <dbReference type="NCBI Taxonomy" id="614101"/>
    <lineage>
        <taxon>Eukaryota</taxon>
        <taxon>Metazoa</taxon>
        <taxon>Ecdysozoa</taxon>
        <taxon>Arthropoda</taxon>
        <taxon>Hexapoda</taxon>
        <taxon>Insecta</taxon>
        <taxon>Pterygota</taxon>
        <taxon>Neoptera</taxon>
        <taxon>Polyneoptera</taxon>
        <taxon>Phasmatodea</taxon>
        <taxon>Verophasmatodea</taxon>
        <taxon>Anareolatae</taxon>
        <taxon>Phasmatidae</taxon>
        <taxon>Eurycanthinae</taxon>
        <taxon>Dryococelus</taxon>
    </lineage>
</organism>
<evidence type="ECO:0000313" key="2">
    <source>
        <dbReference type="Proteomes" id="UP001159363"/>
    </source>
</evidence>
<keyword evidence="2" id="KW-1185">Reference proteome</keyword>
<comment type="caution">
    <text evidence="1">The sequence shown here is derived from an EMBL/GenBank/DDBJ whole genome shotgun (WGS) entry which is preliminary data.</text>
</comment>
<name>A0ABQ9GTR8_9NEOP</name>